<dbReference type="AlphaFoldDB" id="A0A1Y0IHA9"/>
<keyword evidence="2" id="KW-1185">Reference proteome</keyword>
<dbReference type="EMBL" id="CP021425">
    <property type="protein sequence ID" value="ARU59236.1"/>
    <property type="molecule type" value="Genomic_DNA"/>
</dbReference>
<proteinExistence type="predicted"/>
<reference evidence="1 2" key="1">
    <citation type="submission" date="2017-05" db="EMBL/GenBank/DDBJ databases">
        <title>Genomic insights into alkan degradation activity of Oleiphilus messinensis.</title>
        <authorList>
            <person name="Kozyavkin S.A."/>
            <person name="Slesarev A.I."/>
            <person name="Golyshin P.N."/>
            <person name="Korzhenkov A."/>
            <person name="Golyshina O.N."/>
            <person name="Toshchakov S.V."/>
        </authorList>
    </citation>
    <scope>NUCLEOTIDE SEQUENCE [LARGE SCALE GENOMIC DNA]</scope>
    <source>
        <strain evidence="1 2">ME102</strain>
    </source>
</reference>
<organism evidence="1 2">
    <name type="scientific">Oleiphilus messinensis</name>
    <dbReference type="NCBI Taxonomy" id="141451"/>
    <lineage>
        <taxon>Bacteria</taxon>
        <taxon>Pseudomonadati</taxon>
        <taxon>Pseudomonadota</taxon>
        <taxon>Gammaproteobacteria</taxon>
        <taxon>Oceanospirillales</taxon>
        <taxon>Oleiphilaceae</taxon>
        <taxon>Oleiphilus</taxon>
    </lineage>
</organism>
<dbReference type="Proteomes" id="UP000196027">
    <property type="component" value="Chromosome"/>
</dbReference>
<protein>
    <submittedName>
        <fullName evidence="1">Periplasmic protein</fullName>
    </submittedName>
</protein>
<accession>A0A1Y0IHA9</accession>
<gene>
    <name evidence="1" type="ORF">OLMES_5252</name>
</gene>
<dbReference type="Pfam" id="PF11059">
    <property type="entry name" value="DUF2860"/>
    <property type="match status" value="1"/>
</dbReference>
<dbReference type="InterPro" id="IPR016896">
    <property type="entry name" value="DUF2860"/>
</dbReference>
<evidence type="ECO:0000313" key="2">
    <source>
        <dbReference type="Proteomes" id="UP000196027"/>
    </source>
</evidence>
<sequence length="319" mass="36180">MAQAEEHADAEDVAISGYLYLLLGGSETKSLTEVSDHRTPIQSLNQAAKAERTEVAALFWEVSYFFNKDQTAVYLGSIPGLISDRSSYFGIGIKQRFENGTDVNVGLIPPLSLFNRQVWQDPYQLKRKRQKTDLETAGVRLAVETLMGSPWSFYYGYTHEKVSQERSGESALEPLERSARAALKRSGDQHSVEVDYVVPLSESFFIVPRLQFIRANAQGKAFRYDRAGSAVTLLYQQDTLEFDVTVNYSVARFEERHPVFNRVRKDEGVSVQSELAFIEPFGWKSVRVSGLFQLYAKHSNIRFYNEESILAGIGLSYFY</sequence>
<evidence type="ECO:0000313" key="1">
    <source>
        <dbReference type="EMBL" id="ARU59236.1"/>
    </source>
</evidence>
<dbReference type="KEGG" id="ome:OLMES_5252"/>
<name>A0A1Y0IHA9_9GAMM</name>
<dbReference type="PIRSF" id="PIRSF028696">
    <property type="entry name" value="UCP028696"/>
    <property type="match status" value="1"/>
</dbReference>